<keyword evidence="2" id="KW-1185">Reference proteome</keyword>
<accession>A0ACA9PI04</accession>
<dbReference type="Proteomes" id="UP000789366">
    <property type="component" value="Unassembled WGS sequence"/>
</dbReference>
<gene>
    <name evidence="1" type="ORF">SPELUC_LOCUS11717</name>
</gene>
<proteinExistence type="predicted"/>
<evidence type="ECO:0000313" key="2">
    <source>
        <dbReference type="Proteomes" id="UP000789366"/>
    </source>
</evidence>
<reference evidence="1" key="1">
    <citation type="submission" date="2021-06" db="EMBL/GenBank/DDBJ databases">
        <authorList>
            <person name="Kallberg Y."/>
            <person name="Tangrot J."/>
            <person name="Rosling A."/>
        </authorList>
    </citation>
    <scope>NUCLEOTIDE SEQUENCE</scope>
    <source>
        <strain evidence="1">28 12/20/2015</strain>
    </source>
</reference>
<evidence type="ECO:0000313" key="1">
    <source>
        <dbReference type="EMBL" id="CAG8709373.1"/>
    </source>
</evidence>
<feature type="non-terminal residue" evidence="1">
    <location>
        <position position="62"/>
    </location>
</feature>
<feature type="non-terminal residue" evidence="1">
    <location>
        <position position="1"/>
    </location>
</feature>
<name>A0ACA9PI04_9GLOM</name>
<sequence>NNMANVYILQNIKGYHLSNMHKQELEKKLYTTLKSKTEVNNLSKKLQNKYSKQVKDFDQERK</sequence>
<comment type="caution">
    <text evidence="1">The sequence shown here is derived from an EMBL/GenBank/DDBJ whole genome shotgun (WGS) entry which is preliminary data.</text>
</comment>
<organism evidence="1 2">
    <name type="scientific">Cetraspora pellucida</name>
    <dbReference type="NCBI Taxonomy" id="1433469"/>
    <lineage>
        <taxon>Eukaryota</taxon>
        <taxon>Fungi</taxon>
        <taxon>Fungi incertae sedis</taxon>
        <taxon>Mucoromycota</taxon>
        <taxon>Glomeromycotina</taxon>
        <taxon>Glomeromycetes</taxon>
        <taxon>Diversisporales</taxon>
        <taxon>Gigasporaceae</taxon>
        <taxon>Cetraspora</taxon>
    </lineage>
</organism>
<protein>
    <submittedName>
        <fullName evidence="1">17935_t:CDS:1</fullName>
    </submittedName>
</protein>
<dbReference type="EMBL" id="CAJVPW010025611">
    <property type="protein sequence ID" value="CAG8709373.1"/>
    <property type="molecule type" value="Genomic_DNA"/>
</dbReference>